<proteinExistence type="predicted"/>
<dbReference type="RefSeq" id="WP_188699096.1">
    <property type="nucleotide sequence ID" value="NZ_BMIR01000042.1"/>
</dbReference>
<keyword evidence="2" id="KW-1185">Reference proteome</keyword>
<comment type="caution">
    <text evidence="1">The sequence shown here is derived from an EMBL/GenBank/DDBJ whole genome shotgun (WGS) entry which is preliminary data.</text>
</comment>
<evidence type="ECO:0000313" key="1">
    <source>
        <dbReference type="EMBL" id="GGE57105.1"/>
    </source>
</evidence>
<sequence length="60" mass="7003">MLLKKLSADKHITIAYRTNHDTVRTVKGHVRNINLIEQKLSIKDEEKTYTIDLSCIKHID</sequence>
<evidence type="ECO:0000313" key="2">
    <source>
        <dbReference type="Proteomes" id="UP000628775"/>
    </source>
</evidence>
<gene>
    <name evidence="1" type="ORF">GCM10011391_40020</name>
</gene>
<dbReference type="Proteomes" id="UP000628775">
    <property type="component" value="Unassembled WGS sequence"/>
</dbReference>
<protein>
    <recommendedName>
        <fullName evidence="3">YolD-like family protein</fullName>
    </recommendedName>
</protein>
<organism evidence="1 2">
    <name type="scientific">Pullulanibacillus camelliae</name>
    <dbReference type="NCBI Taxonomy" id="1707096"/>
    <lineage>
        <taxon>Bacteria</taxon>
        <taxon>Bacillati</taxon>
        <taxon>Bacillota</taxon>
        <taxon>Bacilli</taxon>
        <taxon>Bacillales</taxon>
        <taxon>Sporolactobacillaceae</taxon>
        <taxon>Pullulanibacillus</taxon>
    </lineage>
</organism>
<name>A0A8J2YNN2_9BACL</name>
<evidence type="ECO:0008006" key="3">
    <source>
        <dbReference type="Google" id="ProtNLM"/>
    </source>
</evidence>
<reference evidence="1" key="2">
    <citation type="submission" date="2020-09" db="EMBL/GenBank/DDBJ databases">
        <authorList>
            <person name="Sun Q."/>
            <person name="Zhou Y."/>
        </authorList>
    </citation>
    <scope>NUCLEOTIDE SEQUENCE</scope>
    <source>
        <strain evidence="1">CGMCC 1.15371</strain>
    </source>
</reference>
<dbReference type="AlphaFoldDB" id="A0A8J2YNN2"/>
<dbReference type="EMBL" id="BMIR01000042">
    <property type="protein sequence ID" value="GGE57105.1"/>
    <property type="molecule type" value="Genomic_DNA"/>
</dbReference>
<accession>A0A8J2YNN2</accession>
<reference evidence="1" key="1">
    <citation type="journal article" date="2014" name="Int. J. Syst. Evol. Microbiol.">
        <title>Complete genome sequence of Corynebacterium casei LMG S-19264T (=DSM 44701T), isolated from a smear-ripened cheese.</title>
        <authorList>
            <consortium name="US DOE Joint Genome Institute (JGI-PGF)"/>
            <person name="Walter F."/>
            <person name="Albersmeier A."/>
            <person name="Kalinowski J."/>
            <person name="Ruckert C."/>
        </authorList>
    </citation>
    <scope>NUCLEOTIDE SEQUENCE</scope>
    <source>
        <strain evidence="1">CGMCC 1.15371</strain>
    </source>
</reference>